<dbReference type="Pfam" id="PF00582">
    <property type="entry name" value="Usp"/>
    <property type="match status" value="2"/>
</dbReference>
<dbReference type="SUPFAM" id="SSF52402">
    <property type="entry name" value="Adenine nucleotide alpha hydrolases-like"/>
    <property type="match status" value="2"/>
</dbReference>
<dbReference type="PANTHER" id="PTHR47892:SF1">
    <property type="entry name" value="UNIVERSAL STRESS PROTEIN E"/>
    <property type="match status" value="1"/>
</dbReference>
<organism evidence="6 7">
    <name type="scientific">Alcanivorax nanhaiticus</name>
    <dbReference type="NCBI Taxonomy" id="1177154"/>
    <lineage>
        <taxon>Bacteria</taxon>
        <taxon>Pseudomonadati</taxon>
        <taxon>Pseudomonadota</taxon>
        <taxon>Gammaproteobacteria</taxon>
        <taxon>Oceanospirillales</taxon>
        <taxon>Alcanivoracaceae</taxon>
        <taxon>Alcanivorax</taxon>
    </lineage>
</organism>
<keyword evidence="7" id="KW-1185">Reference proteome</keyword>
<feature type="domain" description="UspA" evidence="5">
    <location>
        <begin position="167"/>
        <end position="295"/>
    </location>
</feature>
<protein>
    <submittedName>
        <fullName evidence="6">Universal stress protein</fullName>
    </submittedName>
</protein>
<evidence type="ECO:0000259" key="5">
    <source>
        <dbReference type="Pfam" id="PF00582"/>
    </source>
</evidence>
<sequence>MKQPVMVVLDPTLKAPQPAFEKAKQLAAARNTSLVVAVNGYSSAMVRAVGYDKQRLEAATTQIRHAWEQRIASLAHGMTCSAHVLWEKREIDALKGIILNYSPSVVVVHTSAETGLRRHLFTPRDWQLIRKAPCDVLCIHGQPWPERPGILAALDPDTGQSTPDALSVKVVNEAQALSDALGGTLHATHVMDAVDDSLVLLMGETLSEFSGSLEDIKESQKAAFRQFASGQGLSAEQLILLEGPVARTLSHYCKDNELDLLVVGTVHRNLPERLLLGATAEAVISQASCDVLVVKPDDFQTPWKS</sequence>
<dbReference type="OrthoDB" id="239260at2"/>
<dbReference type="PRINTS" id="PR01438">
    <property type="entry name" value="UNVRSLSTRESS"/>
</dbReference>
<evidence type="ECO:0000313" key="6">
    <source>
        <dbReference type="EMBL" id="KGD65828.1"/>
    </source>
</evidence>
<dbReference type="InterPro" id="IPR006015">
    <property type="entry name" value="Universal_stress_UspA"/>
</dbReference>
<proteinExistence type="inferred from homology"/>
<dbReference type="EMBL" id="ARXV01000003">
    <property type="protein sequence ID" value="KGD65828.1"/>
    <property type="molecule type" value="Genomic_DNA"/>
</dbReference>
<keyword evidence="3" id="KW-0963">Cytoplasm</keyword>
<reference evidence="6 7" key="1">
    <citation type="submission" date="2012-09" db="EMBL/GenBank/DDBJ databases">
        <title>Genome Sequence of alkane-degrading Bacterium Alcanivorax sp. 19-m-6.</title>
        <authorList>
            <person name="Lai Q."/>
            <person name="Shao Z."/>
        </authorList>
    </citation>
    <scope>NUCLEOTIDE SEQUENCE [LARGE SCALE GENOMIC DNA]</scope>
    <source>
        <strain evidence="6 7">19-m-6</strain>
    </source>
</reference>
<dbReference type="eggNOG" id="COG0589">
    <property type="taxonomic scope" value="Bacteria"/>
</dbReference>
<evidence type="ECO:0000256" key="1">
    <source>
        <dbReference type="ARBA" id="ARBA00004496"/>
    </source>
</evidence>
<evidence type="ECO:0000256" key="2">
    <source>
        <dbReference type="ARBA" id="ARBA00008791"/>
    </source>
</evidence>
<dbReference type="PANTHER" id="PTHR47892">
    <property type="entry name" value="UNIVERSAL STRESS PROTEIN E"/>
    <property type="match status" value="1"/>
</dbReference>
<evidence type="ECO:0000313" key="7">
    <source>
        <dbReference type="Proteomes" id="UP000029444"/>
    </source>
</evidence>
<comment type="subcellular location">
    <subcellularLocation>
        <location evidence="1">Cytoplasm</location>
    </subcellularLocation>
</comment>
<accession>A0A095TTV2</accession>
<dbReference type="GO" id="GO:0005737">
    <property type="term" value="C:cytoplasm"/>
    <property type="evidence" value="ECO:0007669"/>
    <property type="project" value="UniProtKB-SubCell"/>
</dbReference>
<evidence type="ECO:0000256" key="4">
    <source>
        <dbReference type="ARBA" id="ARBA00037131"/>
    </source>
</evidence>
<gene>
    <name evidence="6" type="ORF">Y5S_01052</name>
</gene>
<dbReference type="PATRIC" id="fig|1177154.3.peg.1069"/>
<comment type="function">
    <text evidence="4">Required for resistance to DNA-damaging agents.</text>
</comment>
<dbReference type="RefSeq" id="WP_156107588.1">
    <property type="nucleotide sequence ID" value="NZ_ARXV01000003.1"/>
</dbReference>
<dbReference type="Proteomes" id="UP000029444">
    <property type="component" value="Unassembled WGS sequence"/>
</dbReference>
<dbReference type="AlphaFoldDB" id="A0A095TTV2"/>
<dbReference type="STRING" id="1177154.Y5S_01052"/>
<feature type="domain" description="UspA" evidence="5">
    <location>
        <begin position="3"/>
        <end position="140"/>
    </location>
</feature>
<name>A0A095TTV2_9GAMM</name>
<comment type="caution">
    <text evidence="6">The sequence shown here is derived from an EMBL/GenBank/DDBJ whole genome shotgun (WGS) entry which is preliminary data.</text>
</comment>
<comment type="similarity">
    <text evidence="2">Belongs to the universal stress protein A family.</text>
</comment>
<evidence type="ECO:0000256" key="3">
    <source>
        <dbReference type="ARBA" id="ARBA00022490"/>
    </source>
</evidence>
<dbReference type="Gene3D" id="3.40.50.12370">
    <property type="match status" value="1"/>
</dbReference>
<dbReference type="InterPro" id="IPR006016">
    <property type="entry name" value="UspA"/>
</dbReference>